<dbReference type="InterPro" id="IPR004038">
    <property type="entry name" value="Ribosomal_eL8/eL30/eS12/Gad45"/>
</dbReference>
<keyword evidence="1 4" id="KW-0689">Ribosomal protein</keyword>
<dbReference type="InterPro" id="IPR029064">
    <property type="entry name" value="Ribosomal_eL30-like_sf"/>
</dbReference>
<dbReference type="AlphaFoldDB" id="V6LRA1"/>
<name>V6LRA1_9EUKA</name>
<gene>
    <name evidence="4" type="ORF">SS50377_16979</name>
    <name evidence="5" type="ORF">SS50377_27400</name>
</gene>
<evidence type="ECO:0000313" key="6">
    <source>
        <dbReference type="Proteomes" id="UP000018208"/>
    </source>
</evidence>
<evidence type="ECO:0000256" key="2">
    <source>
        <dbReference type="ARBA" id="ARBA00023274"/>
    </source>
</evidence>
<keyword evidence="6" id="KW-1185">Reference proteome</keyword>
<dbReference type="EMBL" id="KI546139">
    <property type="protein sequence ID" value="EST43309.1"/>
    <property type="molecule type" value="Genomic_DNA"/>
</dbReference>
<dbReference type="EMBL" id="AUWU02000007">
    <property type="protein sequence ID" value="KAH0571100.1"/>
    <property type="molecule type" value="Genomic_DNA"/>
</dbReference>
<dbReference type="SUPFAM" id="SSF55315">
    <property type="entry name" value="L30e-like"/>
    <property type="match status" value="1"/>
</dbReference>
<sequence>MADRNQTKKQLESTSLQLGLIMKSGKFTLGVNQAMKSIRDGSASLIIISSNLPQLVTSQIEYMAMIQKIQVYKQPYNSRDFGLQIGKTFNVGVMTITNAGDADLSAFRN</sequence>
<dbReference type="GO" id="GO:0005840">
    <property type="term" value="C:ribosome"/>
    <property type="evidence" value="ECO:0007669"/>
    <property type="project" value="UniProtKB-KW"/>
</dbReference>
<proteinExistence type="predicted"/>
<protein>
    <submittedName>
        <fullName evidence="4">Ribosomal protein L30</fullName>
    </submittedName>
</protein>
<dbReference type="Pfam" id="PF01248">
    <property type="entry name" value="Ribosomal_L7Ae"/>
    <property type="match status" value="1"/>
</dbReference>
<dbReference type="Gene3D" id="3.30.1330.30">
    <property type="match status" value="1"/>
</dbReference>
<accession>V6LRA1</accession>
<dbReference type="OrthoDB" id="1928736at2759"/>
<organism evidence="4">
    <name type="scientific">Spironucleus salmonicida</name>
    <dbReference type="NCBI Taxonomy" id="348837"/>
    <lineage>
        <taxon>Eukaryota</taxon>
        <taxon>Metamonada</taxon>
        <taxon>Diplomonadida</taxon>
        <taxon>Hexamitidae</taxon>
        <taxon>Hexamitinae</taxon>
        <taxon>Spironucleus</taxon>
    </lineage>
</organism>
<evidence type="ECO:0000259" key="3">
    <source>
        <dbReference type="Pfam" id="PF01248"/>
    </source>
</evidence>
<dbReference type="InterPro" id="IPR039109">
    <property type="entry name" value="Ribosomal_eL30-like"/>
</dbReference>
<keyword evidence="2" id="KW-0687">Ribonucleoprotein</keyword>
<feature type="domain" description="Ribosomal protein eL8/eL30/eS12/Gadd45" evidence="3">
    <location>
        <begin position="18"/>
        <end position="103"/>
    </location>
</feature>
<dbReference type="Proteomes" id="UP000018208">
    <property type="component" value="Unassembled WGS sequence"/>
</dbReference>
<reference evidence="5" key="2">
    <citation type="submission" date="2020-12" db="EMBL/GenBank/DDBJ databases">
        <title>New Spironucleus salmonicida genome in near-complete chromosomes.</title>
        <authorList>
            <person name="Xu F."/>
            <person name="Kurt Z."/>
            <person name="Jimenez-Gonzalez A."/>
            <person name="Astvaldsson A."/>
            <person name="Andersson J.O."/>
            <person name="Svard S.G."/>
        </authorList>
    </citation>
    <scope>NUCLEOTIDE SEQUENCE</scope>
    <source>
        <strain evidence="5">ATCC 50377</strain>
    </source>
</reference>
<dbReference type="GO" id="GO:0003723">
    <property type="term" value="F:RNA binding"/>
    <property type="evidence" value="ECO:0007669"/>
    <property type="project" value="InterPro"/>
</dbReference>
<dbReference type="PANTHER" id="PTHR11449">
    <property type="entry name" value="RIBOSOMAL PROTEIN L30"/>
    <property type="match status" value="1"/>
</dbReference>
<dbReference type="VEuPathDB" id="GiardiaDB:SS50377_27400"/>
<dbReference type="GO" id="GO:1990904">
    <property type="term" value="C:ribonucleoprotein complex"/>
    <property type="evidence" value="ECO:0007669"/>
    <property type="project" value="UniProtKB-KW"/>
</dbReference>
<evidence type="ECO:0000313" key="5">
    <source>
        <dbReference type="EMBL" id="KAH0571100.1"/>
    </source>
</evidence>
<evidence type="ECO:0000256" key="1">
    <source>
        <dbReference type="ARBA" id="ARBA00022980"/>
    </source>
</evidence>
<evidence type="ECO:0000313" key="4">
    <source>
        <dbReference type="EMBL" id="EST43309.1"/>
    </source>
</evidence>
<reference evidence="4 5" key="1">
    <citation type="journal article" date="2014" name="PLoS Genet.">
        <title>The Genome of Spironucleus salmonicida Highlights a Fish Pathogen Adapted to Fluctuating Environments.</title>
        <authorList>
            <person name="Xu F."/>
            <person name="Jerlstrom-Hultqvist J."/>
            <person name="Einarsson E."/>
            <person name="Astvaldsson A."/>
            <person name="Svard S.G."/>
            <person name="Andersson J.O."/>
        </authorList>
    </citation>
    <scope>NUCLEOTIDE SEQUENCE</scope>
    <source>
        <strain evidence="5">ATCC 50377</strain>
    </source>
</reference>